<organism evidence="2">
    <name type="scientific">uncultured bacterium BAC10-4</name>
    <dbReference type="NCBI Taxonomy" id="333425"/>
    <lineage>
        <taxon>Bacteria</taxon>
        <taxon>environmental samples</taxon>
    </lineage>
</organism>
<accession>Q4JIT0</accession>
<name>Q4JIT0_9BACT</name>
<dbReference type="Pfam" id="PF01493">
    <property type="entry name" value="GXGXG"/>
    <property type="match status" value="1"/>
</dbReference>
<dbReference type="GO" id="GO:0016787">
    <property type="term" value="F:hydrolase activity"/>
    <property type="evidence" value="ECO:0007669"/>
    <property type="project" value="UniProtKB-KW"/>
</dbReference>
<evidence type="ECO:0000313" key="2">
    <source>
        <dbReference type="EMBL" id="AAY96681.1"/>
    </source>
</evidence>
<evidence type="ECO:0000259" key="1">
    <source>
        <dbReference type="Pfam" id="PF01493"/>
    </source>
</evidence>
<dbReference type="InterPro" id="IPR017550">
    <property type="entry name" value="Formylmethanofuran_DH_suC"/>
</dbReference>
<dbReference type="EMBL" id="DQ084247">
    <property type="protein sequence ID" value="AAY96681.1"/>
    <property type="molecule type" value="Genomic_DNA"/>
</dbReference>
<dbReference type="AlphaFoldDB" id="Q4JIT0"/>
<reference evidence="2" key="2">
    <citation type="journal article" date="2005" name="J. Bacteriol.">
        <title>MtdC, a novel class of methylene tetrahydromethanopterin dehydrogenases.</title>
        <authorList>
            <person name="Vorholt J.A."/>
            <person name="Kalyuzhnaya M.G."/>
            <person name="Hagemeier C.H."/>
            <person name="Lidstrom M.E."/>
            <person name="Chistoserdova L."/>
        </authorList>
    </citation>
    <scope>NUCLEOTIDE SEQUENCE</scope>
</reference>
<dbReference type="SUPFAM" id="SSF69336">
    <property type="entry name" value="Alpha subunit of glutamate synthase, C-terminal domain"/>
    <property type="match status" value="1"/>
</dbReference>
<dbReference type="GO" id="GO:0016740">
    <property type="term" value="F:transferase activity"/>
    <property type="evidence" value="ECO:0007669"/>
    <property type="project" value="UniProtKB-KW"/>
</dbReference>
<dbReference type="NCBIfam" id="TIGR03122">
    <property type="entry name" value="one_C_dehyd_C"/>
    <property type="match status" value="1"/>
</dbReference>
<dbReference type="InterPro" id="IPR036485">
    <property type="entry name" value="Glu_synth_asu_C_sf"/>
</dbReference>
<sequence>MLTLTLKERPAVPLEAESLSPDVMAALAIDAIRALPVHLGKRQHRVDDFFEVEGPASDELEIRGELGKVKWIGRGMTRGRITITGNAGMHLGAAMKGGTIEVSGNVSDWLGAEMSGGCIRVRGNAGGQVGAAYRGSLSGMTGGTILIEGTAGLEVGMRMRRGMIAVGGQVRDFAGLEMKGGTILLRSGAELRTGAWISRGTIISLMPIRLLPTFSYSCTYNPTFLRLYARHLSMLGFSIPYEEQDGAYQRYTGDASVPGKGEILVWKPHAS</sequence>
<proteinExistence type="predicted"/>
<dbReference type="GO" id="GO:0046914">
    <property type="term" value="F:transition metal ion binding"/>
    <property type="evidence" value="ECO:0007669"/>
    <property type="project" value="InterPro"/>
</dbReference>
<reference evidence="2" key="1">
    <citation type="journal article" date="2005" name="Appl. Environ. Microbiol.">
        <title>Highly divergent genes for methanopterin-linked C1 transfer reactions in Lake Washington, assessed via metagenomic analysis and mRNA detection.</title>
        <authorList>
            <person name="Kalyuzhnaya M.G."/>
            <person name="Bowerman S."/>
            <person name="Nercessian O."/>
            <person name="Lidstrom M.E."/>
            <person name="Chistoserdova L."/>
        </authorList>
    </citation>
    <scope>NUCLEOTIDE SEQUENCE</scope>
</reference>
<keyword evidence="2" id="KW-0808">Transferase</keyword>
<protein>
    <submittedName>
        <fullName evidence="2">Formyltransferase/hydrolase complex subunit C</fullName>
    </submittedName>
</protein>
<gene>
    <name evidence="2" type="primary">fhcC</name>
</gene>
<keyword evidence="2" id="KW-0378">Hydrolase</keyword>
<dbReference type="GO" id="GO:0018493">
    <property type="term" value="F:formylmethanofuran dehydrogenase activity"/>
    <property type="evidence" value="ECO:0007669"/>
    <property type="project" value="InterPro"/>
</dbReference>
<dbReference type="InterPro" id="IPR002489">
    <property type="entry name" value="Glu_synth_asu_C"/>
</dbReference>
<dbReference type="Gene3D" id="2.160.20.60">
    <property type="entry name" value="Glutamate synthase, alpha subunit, C-terminal domain"/>
    <property type="match status" value="1"/>
</dbReference>
<dbReference type="GO" id="GO:0015948">
    <property type="term" value="P:methanogenesis"/>
    <property type="evidence" value="ECO:0007669"/>
    <property type="project" value="InterPro"/>
</dbReference>
<dbReference type="PANTHER" id="PTHR39673:SF5">
    <property type="entry name" value="TUNGSTEN-CONTAINING FORMYLMETHANOFURAN DEHYDROGENASE 2 SUBUNIT C"/>
    <property type="match status" value="1"/>
</dbReference>
<dbReference type="PANTHER" id="PTHR39673">
    <property type="entry name" value="TUNGSTEN FORMYLMETHANOFURAN DEHYDROGENASE, SUBUNIT C (FWDC)"/>
    <property type="match status" value="1"/>
</dbReference>
<feature type="domain" description="Glutamate synthase alpha subunit C-terminal" evidence="1">
    <location>
        <begin position="70"/>
        <end position="200"/>
    </location>
</feature>